<comment type="caution">
    <text evidence="1">The sequence shown here is derived from an EMBL/GenBank/DDBJ whole genome shotgun (WGS) entry which is preliminary data.</text>
</comment>
<dbReference type="EMBL" id="BLXT01005154">
    <property type="protein sequence ID" value="GFO20473.1"/>
    <property type="molecule type" value="Genomic_DNA"/>
</dbReference>
<name>A0AAV4BNW9_9GAST</name>
<dbReference type="Proteomes" id="UP000735302">
    <property type="component" value="Unassembled WGS sequence"/>
</dbReference>
<accession>A0AAV4BNW9</accession>
<organism evidence="1 2">
    <name type="scientific">Plakobranchus ocellatus</name>
    <dbReference type="NCBI Taxonomy" id="259542"/>
    <lineage>
        <taxon>Eukaryota</taxon>
        <taxon>Metazoa</taxon>
        <taxon>Spiralia</taxon>
        <taxon>Lophotrochozoa</taxon>
        <taxon>Mollusca</taxon>
        <taxon>Gastropoda</taxon>
        <taxon>Heterobranchia</taxon>
        <taxon>Euthyneura</taxon>
        <taxon>Panpulmonata</taxon>
        <taxon>Sacoglossa</taxon>
        <taxon>Placobranchoidea</taxon>
        <taxon>Plakobranchidae</taxon>
        <taxon>Plakobranchus</taxon>
    </lineage>
</organism>
<keyword evidence="2" id="KW-1185">Reference proteome</keyword>
<gene>
    <name evidence="1" type="ORF">PoB_004697800</name>
</gene>
<evidence type="ECO:0000313" key="2">
    <source>
        <dbReference type="Proteomes" id="UP000735302"/>
    </source>
</evidence>
<protein>
    <submittedName>
        <fullName evidence="1">Uncharacterized protein</fullName>
    </submittedName>
</protein>
<proteinExistence type="predicted"/>
<sequence length="96" mass="10872">MTRQKNKNNNNKNFVMNFTEPGRLIMQLSETNAITDTIDTYPGMSSWTVRSGPGVWIPPGFIQHLYFRRGQFEKAIMLKEGLHTEAALIASIALSK</sequence>
<evidence type="ECO:0000313" key="1">
    <source>
        <dbReference type="EMBL" id="GFO20473.1"/>
    </source>
</evidence>
<dbReference type="AlphaFoldDB" id="A0AAV4BNW9"/>
<reference evidence="1 2" key="1">
    <citation type="journal article" date="2021" name="Elife">
        <title>Chloroplast acquisition without the gene transfer in kleptoplastic sea slugs, Plakobranchus ocellatus.</title>
        <authorList>
            <person name="Maeda T."/>
            <person name="Takahashi S."/>
            <person name="Yoshida T."/>
            <person name="Shimamura S."/>
            <person name="Takaki Y."/>
            <person name="Nagai Y."/>
            <person name="Toyoda A."/>
            <person name="Suzuki Y."/>
            <person name="Arimoto A."/>
            <person name="Ishii H."/>
            <person name="Satoh N."/>
            <person name="Nishiyama T."/>
            <person name="Hasebe M."/>
            <person name="Maruyama T."/>
            <person name="Minagawa J."/>
            <person name="Obokata J."/>
            <person name="Shigenobu S."/>
        </authorList>
    </citation>
    <scope>NUCLEOTIDE SEQUENCE [LARGE SCALE GENOMIC DNA]</scope>
</reference>